<evidence type="ECO:0000259" key="4">
    <source>
        <dbReference type="SMART" id="SM00043"/>
    </source>
</evidence>
<dbReference type="Gene3D" id="3.10.450.10">
    <property type="match status" value="2"/>
</dbReference>
<dbReference type="SMART" id="SM00043">
    <property type="entry name" value="CY"/>
    <property type="match status" value="1"/>
</dbReference>
<dbReference type="PANTHER" id="PTHR11413">
    <property type="entry name" value="CYSTATIN FAMILY MEMBER"/>
    <property type="match status" value="1"/>
</dbReference>
<dbReference type="PANTHER" id="PTHR11413:SF103">
    <property type="entry name" value="CYSTEINE PROTEINASE INHIBITOR 12"/>
    <property type="match status" value="1"/>
</dbReference>
<dbReference type="OrthoDB" id="1908104at2759"/>
<dbReference type="PROSITE" id="PS00287">
    <property type="entry name" value="CYSTATIN"/>
    <property type="match status" value="1"/>
</dbReference>
<sequence length="235" mass="26198">MAGIYNGKFDILCSSAIFFLVALLLTLTSPAMSLPGGIREVTSAENDLEVEDLAKFAVDEHNARQNSDLEYMGIISVQKQVVAGWLYHFKLRARSAGDINIYEAKVHIKPWERFKSLVHFGKAESSFTTADLGAHIGDGSNHMGLRVVPSEDPAVKEAAKEALKHIQARSNSLIPYELKEVMQAHAEVNDEHTKFHILLNVLRGPKEEQFKAELTRTVLGEWSLKDLQQHHEGAL</sequence>
<dbReference type="InterPro" id="IPR027214">
    <property type="entry name" value="Cystatin"/>
</dbReference>
<keyword evidence="1 3" id="KW-0646">Protease inhibitor</keyword>
<feature type="signal peptide" evidence="3">
    <location>
        <begin position="1"/>
        <end position="33"/>
    </location>
</feature>
<keyword evidence="6" id="KW-1185">Reference proteome</keyword>
<evidence type="ECO:0000313" key="6">
    <source>
        <dbReference type="Proteomes" id="UP000825935"/>
    </source>
</evidence>
<dbReference type="InterPro" id="IPR000010">
    <property type="entry name" value="Cystatin_dom"/>
</dbReference>
<evidence type="ECO:0000256" key="3">
    <source>
        <dbReference type="RuleBase" id="RU362130"/>
    </source>
</evidence>
<dbReference type="GO" id="GO:0004869">
    <property type="term" value="F:cysteine-type endopeptidase inhibitor activity"/>
    <property type="evidence" value="ECO:0007669"/>
    <property type="project" value="UniProtKB-KW"/>
</dbReference>
<comment type="similarity">
    <text evidence="3">Belongs to the cystatin family. Phytocystatin subfamily.</text>
</comment>
<comment type="caution">
    <text evidence="5">The sequence shown here is derived from an EMBL/GenBank/DDBJ whole genome shotgun (WGS) entry which is preliminary data.</text>
</comment>
<accession>A0A8T2UUC9</accession>
<evidence type="ECO:0000313" key="5">
    <source>
        <dbReference type="EMBL" id="KAH7439757.1"/>
    </source>
</evidence>
<dbReference type="Proteomes" id="UP000825935">
    <property type="component" value="Chromosome 4"/>
</dbReference>
<evidence type="ECO:0000256" key="2">
    <source>
        <dbReference type="ARBA" id="ARBA00022704"/>
    </source>
</evidence>
<evidence type="ECO:0000256" key="1">
    <source>
        <dbReference type="ARBA" id="ARBA00022690"/>
    </source>
</evidence>
<keyword evidence="3" id="KW-0732">Signal</keyword>
<feature type="chain" id="PRO_5035962410" description="Cysteine proteinase inhibitor" evidence="3">
    <location>
        <begin position="34"/>
        <end position="235"/>
    </location>
</feature>
<feature type="domain" description="Cystatin" evidence="4">
    <location>
        <begin position="33"/>
        <end position="123"/>
    </location>
</feature>
<dbReference type="SUPFAM" id="SSF54403">
    <property type="entry name" value="Cystatin/monellin"/>
    <property type="match status" value="2"/>
</dbReference>
<keyword evidence="2 3" id="KW-0789">Thiol protease inhibitor</keyword>
<name>A0A8T2UUC9_CERRI</name>
<protein>
    <recommendedName>
        <fullName evidence="3">Cysteine proteinase inhibitor</fullName>
    </recommendedName>
</protein>
<gene>
    <name evidence="5" type="ORF">KP509_04G074800</name>
</gene>
<dbReference type="CDD" id="cd00042">
    <property type="entry name" value="CY"/>
    <property type="match status" value="1"/>
</dbReference>
<organism evidence="5 6">
    <name type="scientific">Ceratopteris richardii</name>
    <name type="common">Triangle waterfern</name>
    <dbReference type="NCBI Taxonomy" id="49495"/>
    <lineage>
        <taxon>Eukaryota</taxon>
        <taxon>Viridiplantae</taxon>
        <taxon>Streptophyta</taxon>
        <taxon>Embryophyta</taxon>
        <taxon>Tracheophyta</taxon>
        <taxon>Polypodiopsida</taxon>
        <taxon>Polypodiidae</taxon>
        <taxon>Polypodiales</taxon>
        <taxon>Pteridineae</taxon>
        <taxon>Pteridaceae</taxon>
        <taxon>Parkerioideae</taxon>
        <taxon>Ceratopteris</taxon>
    </lineage>
</organism>
<dbReference type="Pfam" id="PF16845">
    <property type="entry name" value="SQAPI"/>
    <property type="match status" value="1"/>
</dbReference>
<dbReference type="EMBL" id="CM035409">
    <property type="protein sequence ID" value="KAH7439757.1"/>
    <property type="molecule type" value="Genomic_DNA"/>
</dbReference>
<dbReference type="AlphaFoldDB" id="A0A8T2UUC9"/>
<dbReference type="InterPro" id="IPR018073">
    <property type="entry name" value="Prot_inh_cystat_CS"/>
</dbReference>
<dbReference type="InterPro" id="IPR046350">
    <property type="entry name" value="Cystatin_sf"/>
</dbReference>
<dbReference type="OMA" id="HNNKENA"/>
<proteinExistence type="inferred from homology"/>
<reference evidence="5" key="1">
    <citation type="submission" date="2021-08" db="EMBL/GenBank/DDBJ databases">
        <title>WGS assembly of Ceratopteris richardii.</title>
        <authorList>
            <person name="Marchant D.B."/>
            <person name="Chen G."/>
            <person name="Jenkins J."/>
            <person name="Shu S."/>
            <person name="Leebens-Mack J."/>
            <person name="Grimwood J."/>
            <person name="Schmutz J."/>
            <person name="Soltis P."/>
            <person name="Soltis D."/>
            <person name="Chen Z.-H."/>
        </authorList>
    </citation>
    <scope>NUCLEOTIDE SEQUENCE</scope>
    <source>
        <strain evidence="5">Whitten #5841</strain>
        <tissue evidence="5">Leaf</tissue>
    </source>
</reference>